<evidence type="ECO:0000256" key="3">
    <source>
        <dbReference type="ARBA" id="ARBA00022676"/>
    </source>
</evidence>
<dbReference type="InterPro" id="IPR007267">
    <property type="entry name" value="GtrA_DPMS_TM"/>
</dbReference>
<dbReference type="SUPFAM" id="SSF53448">
    <property type="entry name" value="Nucleotide-diphospho-sugar transferases"/>
    <property type="match status" value="1"/>
</dbReference>
<gene>
    <name evidence="12" type="ORF">G3I74_02525</name>
</gene>
<feature type="transmembrane region" description="Helical" evidence="8">
    <location>
        <begin position="521"/>
        <end position="552"/>
    </location>
</feature>
<feature type="transmembrane region" description="Helical" evidence="8">
    <location>
        <begin position="673"/>
        <end position="692"/>
    </location>
</feature>
<reference evidence="12 13" key="1">
    <citation type="submission" date="2020-02" db="EMBL/GenBank/DDBJ databases">
        <authorList>
            <person name="Zhang X.-Y."/>
        </authorList>
    </citation>
    <scope>NUCLEOTIDE SEQUENCE [LARGE SCALE GENOMIC DNA]</scope>
    <source>
        <strain evidence="12 13">C33</strain>
    </source>
</reference>
<dbReference type="Gene3D" id="3.90.550.10">
    <property type="entry name" value="Spore Coat Polysaccharide Biosynthesis Protein SpsA, Chain A"/>
    <property type="match status" value="1"/>
</dbReference>
<feature type="domain" description="GtrA/DPMS transmembrane" evidence="10">
    <location>
        <begin position="248"/>
        <end position="365"/>
    </location>
</feature>
<dbReference type="Pfam" id="PF00535">
    <property type="entry name" value="Glycos_transf_2"/>
    <property type="match status" value="1"/>
</dbReference>
<dbReference type="CDD" id="cd06442">
    <property type="entry name" value="DPM1_like"/>
    <property type="match status" value="1"/>
</dbReference>
<dbReference type="GO" id="GO:0000271">
    <property type="term" value="P:polysaccharide biosynthetic process"/>
    <property type="evidence" value="ECO:0007669"/>
    <property type="project" value="InterPro"/>
</dbReference>
<feature type="transmembrane region" description="Helical" evidence="8">
    <location>
        <begin position="473"/>
        <end position="493"/>
    </location>
</feature>
<dbReference type="Pfam" id="PF04138">
    <property type="entry name" value="GtrA_DPMS_TM"/>
    <property type="match status" value="1"/>
</dbReference>
<evidence type="ECO:0000256" key="2">
    <source>
        <dbReference type="ARBA" id="ARBA00006739"/>
    </source>
</evidence>
<protein>
    <submittedName>
        <fullName evidence="12">Glycosyltransferase</fullName>
    </submittedName>
</protein>
<evidence type="ECO:0000259" key="10">
    <source>
        <dbReference type="Pfam" id="PF04138"/>
    </source>
</evidence>
<dbReference type="GO" id="GO:0006506">
    <property type="term" value="P:GPI anchor biosynthetic process"/>
    <property type="evidence" value="ECO:0007669"/>
    <property type="project" value="TreeGrafter"/>
</dbReference>
<dbReference type="AlphaFoldDB" id="A0A845V3P3"/>
<evidence type="ECO:0000256" key="6">
    <source>
        <dbReference type="ARBA" id="ARBA00022989"/>
    </source>
</evidence>
<comment type="subcellular location">
    <subcellularLocation>
        <location evidence="1">Membrane</location>
        <topology evidence="1">Multi-pass membrane protein</topology>
    </subcellularLocation>
</comment>
<keyword evidence="3" id="KW-0328">Glycosyltransferase</keyword>
<feature type="transmembrane region" description="Helical" evidence="8">
    <location>
        <begin position="443"/>
        <end position="461"/>
    </location>
</feature>
<feature type="transmembrane region" description="Helical" evidence="8">
    <location>
        <begin position="274"/>
        <end position="292"/>
    </location>
</feature>
<keyword evidence="5 8" id="KW-0812">Transmembrane</keyword>
<dbReference type="Pfam" id="PF13231">
    <property type="entry name" value="PMT_2"/>
    <property type="match status" value="1"/>
</dbReference>
<feature type="transmembrane region" description="Helical" evidence="8">
    <location>
        <begin position="645"/>
        <end position="667"/>
    </location>
</feature>
<feature type="domain" description="Glycosyltransferase RgtA/B/C/D-like" evidence="11">
    <location>
        <begin position="422"/>
        <end position="582"/>
    </location>
</feature>
<feature type="transmembrane region" description="Helical" evidence="8">
    <location>
        <begin position="378"/>
        <end position="396"/>
    </location>
</feature>
<evidence type="ECO:0000256" key="7">
    <source>
        <dbReference type="ARBA" id="ARBA00023136"/>
    </source>
</evidence>
<keyword evidence="6 8" id="KW-1133">Transmembrane helix</keyword>
<organism evidence="12 13">
    <name type="scientific">Wenzhouxiangella limi</name>
    <dbReference type="NCBI Taxonomy" id="2707351"/>
    <lineage>
        <taxon>Bacteria</taxon>
        <taxon>Pseudomonadati</taxon>
        <taxon>Pseudomonadota</taxon>
        <taxon>Gammaproteobacteria</taxon>
        <taxon>Chromatiales</taxon>
        <taxon>Wenzhouxiangellaceae</taxon>
        <taxon>Wenzhouxiangella</taxon>
    </lineage>
</organism>
<dbReference type="InterPro" id="IPR029044">
    <property type="entry name" value="Nucleotide-diphossugar_trans"/>
</dbReference>
<dbReference type="RefSeq" id="WP_164209980.1">
    <property type="nucleotide sequence ID" value="NZ_JAAGSC010000031.1"/>
</dbReference>
<keyword evidence="7 8" id="KW-0472">Membrane</keyword>
<sequence>MAQDSPTILHSTEPVVSIVVPTLNEADNIDRLLEGIRTAMAGLQPYEVLIVDDASRDGTAQRALAWQDRMNVRVIERQAPPDLSGAVLDGARAARAAWVVVMDADGSHPPDRLPALLEPLLAGTHDVTIGSRHAEGGLTEGWPWQRHLTSGVATLLAWPFTEVRDPMAGFFATTRERLLDLKNQTAGYKILLELLVQGGDRIRTLEVPIHFEDRRHGQSKLGLNQQLTYLKRLAWLAGGRVSLGSASKFGLVGLAGMVVDLLLFQLMIGSGSGLGPAHVASFVVATVVNFFLNHGWTFRGQAQASMPLGQRYARFFIVAVMALMIRGGVLVLLVDVFGLSAMAAIVPAILVTAGVNYLGSAFYVFASTASGVIPRVRWHLAALGLLAYMLVLRVLYMGQVDLIPDEMYYWMYAQNLALSYLDHPPLTGWIIAAGTALAGDTVFGVRLFLLPLTLVAAWYFYRYGATMGGKTTGLLCLLAFTVLPFFAVAGILMTPDAPMIAAWAAALYYFKRSLVDGEQTAFLGLGLAMGLGLLAKYTIVLLAPAALVFMLIDHQARRWFFRPQPYLAALLATLIFLPVVVWNWQNDWASFVFQSTRRLVENPDFSSHLVVLYALALLSPVVAVAGFLCFGSIRKTIQPEQRKRRFMLVMTAVPLAVFTAYGAFSVIKFHWTLPPWIAMLPLIMNALAWPIWPERRPVGRLHGLLIRAWSPTVVGLVLAYGLLLHFLTLGLPGLKTTDFGTGYLGWPEIAAELNELEHQVAVAAGKPPLLAAASKWGGAAALAFHHPDGRHNHITGQNLIGMSGSMWEYWFDRDTDPERPVILYNTRSRLINEAWLERALIGLGPLREKPVYRDGQVIQTLYYRIAEGFRPEQVRYPDRIPE</sequence>
<feature type="domain" description="Glycosyltransferase 2-like" evidence="9">
    <location>
        <begin position="17"/>
        <end position="170"/>
    </location>
</feature>
<dbReference type="InterPro" id="IPR039528">
    <property type="entry name" value="DPM1-like"/>
</dbReference>
<evidence type="ECO:0000259" key="11">
    <source>
        <dbReference type="Pfam" id="PF13231"/>
    </source>
</evidence>
<evidence type="ECO:0000256" key="5">
    <source>
        <dbReference type="ARBA" id="ARBA00022692"/>
    </source>
</evidence>
<feature type="transmembrane region" description="Helical" evidence="8">
    <location>
        <begin position="605"/>
        <end position="633"/>
    </location>
</feature>
<comment type="similarity">
    <text evidence="2">Belongs to the glycosyltransferase 2 family.</text>
</comment>
<keyword evidence="13" id="KW-1185">Reference proteome</keyword>
<dbReference type="GO" id="GO:0016020">
    <property type="term" value="C:membrane"/>
    <property type="evidence" value="ECO:0007669"/>
    <property type="project" value="UniProtKB-SubCell"/>
</dbReference>
<dbReference type="GO" id="GO:0004582">
    <property type="term" value="F:dolichyl-phosphate beta-D-mannosyltransferase activity"/>
    <property type="evidence" value="ECO:0007669"/>
    <property type="project" value="InterPro"/>
</dbReference>
<dbReference type="GO" id="GO:0006488">
    <property type="term" value="P:dolichol-linked oligosaccharide biosynthetic process"/>
    <property type="evidence" value="ECO:0007669"/>
    <property type="project" value="TreeGrafter"/>
</dbReference>
<keyword evidence="4 12" id="KW-0808">Transferase</keyword>
<evidence type="ECO:0000256" key="1">
    <source>
        <dbReference type="ARBA" id="ARBA00004141"/>
    </source>
</evidence>
<evidence type="ECO:0000256" key="4">
    <source>
        <dbReference type="ARBA" id="ARBA00022679"/>
    </source>
</evidence>
<evidence type="ECO:0000313" key="12">
    <source>
        <dbReference type="EMBL" id="NDY94605.1"/>
    </source>
</evidence>
<feature type="transmembrane region" description="Helical" evidence="8">
    <location>
        <begin position="312"/>
        <end position="334"/>
    </location>
</feature>
<feature type="transmembrane region" description="Helical" evidence="8">
    <location>
        <begin position="704"/>
        <end position="727"/>
    </location>
</feature>
<evidence type="ECO:0000259" key="9">
    <source>
        <dbReference type="Pfam" id="PF00535"/>
    </source>
</evidence>
<dbReference type="PANTHER" id="PTHR43398:SF1">
    <property type="entry name" value="DOLICHOL-PHOSPHATE MANNOSYLTRANSFERASE SUBUNIT 1"/>
    <property type="match status" value="1"/>
</dbReference>
<dbReference type="InterPro" id="IPR001173">
    <property type="entry name" value="Glyco_trans_2-like"/>
</dbReference>
<dbReference type="PANTHER" id="PTHR43398">
    <property type="entry name" value="DOLICHOL-PHOSPHATE MANNOSYLTRANSFERASE SUBUNIT 1"/>
    <property type="match status" value="1"/>
</dbReference>
<evidence type="ECO:0000313" key="13">
    <source>
        <dbReference type="Proteomes" id="UP000484885"/>
    </source>
</evidence>
<dbReference type="Proteomes" id="UP000484885">
    <property type="component" value="Unassembled WGS sequence"/>
</dbReference>
<feature type="transmembrane region" description="Helical" evidence="8">
    <location>
        <begin position="564"/>
        <end position="585"/>
    </location>
</feature>
<dbReference type="EMBL" id="JAAGSC010000031">
    <property type="protein sequence ID" value="NDY94605.1"/>
    <property type="molecule type" value="Genomic_DNA"/>
</dbReference>
<proteinExistence type="inferred from homology"/>
<feature type="transmembrane region" description="Helical" evidence="8">
    <location>
        <begin position="340"/>
        <end position="366"/>
    </location>
</feature>
<dbReference type="GO" id="GO:0035269">
    <property type="term" value="P:protein O-linked glycosylation via mannose"/>
    <property type="evidence" value="ECO:0007669"/>
    <property type="project" value="TreeGrafter"/>
</dbReference>
<evidence type="ECO:0000256" key="8">
    <source>
        <dbReference type="SAM" id="Phobius"/>
    </source>
</evidence>
<accession>A0A845V3P3</accession>
<name>A0A845V3P3_9GAMM</name>
<comment type="caution">
    <text evidence="12">The sequence shown here is derived from an EMBL/GenBank/DDBJ whole genome shotgun (WGS) entry which is preliminary data.</text>
</comment>
<feature type="transmembrane region" description="Helical" evidence="8">
    <location>
        <begin position="249"/>
        <end position="268"/>
    </location>
</feature>
<dbReference type="InterPro" id="IPR038731">
    <property type="entry name" value="RgtA/B/C-like"/>
</dbReference>